<dbReference type="PANTHER" id="PTHR31664">
    <property type="entry name" value="PROTEIN CBG16427"/>
    <property type="match status" value="1"/>
</dbReference>
<dbReference type="PANTHER" id="PTHR31664:SF9">
    <property type="entry name" value="DUF4440 DOMAIN-CONTAINING PROTEIN"/>
    <property type="match status" value="1"/>
</dbReference>
<dbReference type="Pfam" id="PF14534">
    <property type="entry name" value="DUF4440"/>
    <property type="match status" value="1"/>
</dbReference>
<dbReference type="SUPFAM" id="SSF54427">
    <property type="entry name" value="NTF2-like"/>
    <property type="match status" value="1"/>
</dbReference>
<dbReference type="EMBL" id="CP090894">
    <property type="protein sequence ID" value="ULT93134.1"/>
    <property type="molecule type" value="Genomic_DNA"/>
</dbReference>
<dbReference type="Gene3D" id="3.10.450.50">
    <property type="match status" value="1"/>
</dbReference>
<reference evidence="2 3" key="1">
    <citation type="submission" date="2022-05" db="EMBL/GenBank/DDBJ databases">
        <title>Chromosome-level reference genomes for two strains of Caenorhabditis briggsae: an improved platform for comparative genomics.</title>
        <authorList>
            <person name="Stevens L."/>
            <person name="Andersen E.C."/>
        </authorList>
    </citation>
    <scope>NUCLEOTIDE SEQUENCE [LARGE SCALE GENOMIC DNA]</scope>
    <source>
        <strain evidence="2">QX1410_ONT</strain>
        <tissue evidence="2">Whole-organism</tissue>
    </source>
</reference>
<protein>
    <recommendedName>
        <fullName evidence="1">DUF4440 domain-containing protein</fullName>
    </recommendedName>
</protein>
<dbReference type="AlphaFoldDB" id="A0AAE9D443"/>
<gene>
    <name evidence="2" type="ORF">L3Y34_002962</name>
</gene>
<name>A0AAE9D443_CAEBR</name>
<evidence type="ECO:0000313" key="2">
    <source>
        <dbReference type="EMBL" id="ULT93134.1"/>
    </source>
</evidence>
<evidence type="ECO:0000313" key="3">
    <source>
        <dbReference type="Proteomes" id="UP000827892"/>
    </source>
</evidence>
<feature type="domain" description="DUF4440" evidence="1">
    <location>
        <begin position="46"/>
        <end position="148"/>
    </location>
</feature>
<evidence type="ECO:0000259" key="1">
    <source>
        <dbReference type="Pfam" id="PF14534"/>
    </source>
</evidence>
<dbReference type="Proteomes" id="UP000827892">
    <property type="component" value="Chromosome IV"/>
</dbReference>
<proteinExistence type="predicted"/>
<dbReference type="InterPro" id="IPR032710">
    <property type="entry name" value="NTF2-like_dom_sf"/>
</dbReference>
<sequence length="158" mass="17543">MQTMKSYFARGHKRTLTNRAPVAVMVQAAEKDESTKEEAEAALKPQFEVYGKAVDDEKWDVVEGFYHPNGVLVHEDKESVYGNKAITAYLAKFAEGTGKSVATISNAKYEGAGDYLIVTADFSAVTEKAGTVNGKFLQIWKKEGDRHLVYHDEFEITA</sequence>
<organism evidence="2 3">
    <name type="scientific">Caenorhabditis briggsae</name>
    <dbReference type="NCBI Taxonomy" id="6238"/>
    <lineage>
        <taxon>Eukaryota</taxon>
        <taxon>Metazoa</taxon>
        <taxon>Ecdysozoa</taxon>
        <taxon>Nematoda</taxon>
        <taxon>Chromadorea</taxon>
        <taxon>Rhabditida</taxon>
        <taxon>Rhabditina</taxon>
        <taxon>Rhabditomorpha</taxon>
        <taxon>Rhabditoidea</taxon>
        <taxon>Rhabditidae</taxon>
        <taxon>Peloderinae</taxon>
        <taxon>Caenorhabditis</taxon>
    </lineage>
</organism>
<accession>A0AAE9D443</accession>
<dbReference type="InterPro" id="IPR027843">
    <property type="entry name" value="DUF4440"/>
</dbReference>